<reference evidence="3" key="1">
    <citation type="submission" date="2025-08" db="UniProtKB">
        <authorList>
            <consortium name="Ensembl"/>
        </authorList>
    </citation>
    <scope>IDENTIFICATION</scope>
</reference>
<dbReference type="Proteomes" id="UP000694621">
    <property type="component" value="Unplaced"/>
</dbReference>
<dbReference type="SUPFAM" id="SSF52047">
    <property type="entry name" value="RNI-like"/>
    <property type="match status" value="1"/>
</dbReference>
<evidence type="ECO:0000256" key="1">
    <source>
        <dbReference type="ARBA" id="ARBA00022614"/>
    </source>
</evidence>
<sequence>TVVFFFHFFTFKKGLTKIILFFRLASCNLGIKTCEPLGSVLKLKNSTLKELDLSNNDLNDLGVKLLSAGLKNSHCKLQILSLSGCMITEKGCRSLASALSLNPTYMKALDLTYNYPGESGVNVLSARLKDPHCKLETLRYEHIFRSM</sequence>
<dbReference type="PANTHER" id="PTHR24106">
    <property type="entry name" value="NACHT, LRR AND CARD DOMAINS-CONTAINING"/>
    <property type="match status" value="1"/>
</dbReference>
<name>A0A8B9KNJ4_ASTMX</name>
<protein>
    <recommendedName>
        <fullName evidence="5">SPRY-associated domain-containing protein</fullName>
    </recommendedName>
</protein>
<dbReference type="InterPro" id="IPR001611">
    <property type="entry name" value="Leu-rich_rpt"/>
</dbReference>
<dbReference type="SMART" id="SM00368">
    <property type="entry name" value="LRR_RI"/>
    <property type="match status" value="2"/>
</dbReference>
<dbReference type="Gene3D" id="3.80.10.10">
    <property type="entry name" value="Ribonuclease Inhibitor"/>
    <property type="match status" value="1"/>
</dbReference>
<evidence type="ECO:0008006" key="5">
    <source>
        <dbReference type="Google" id="ProtNLM"/>
    </source>
</evidence>
<dbReference type="InterPro" id="IPR051261">
    <property type="entry name" value="NLR"/>
</dbReference>
<keyword evidence="2" id="KW-0677">Repeat</keyword>
<accession>A0A8B9KNJ4</accession>
<evidence type="ECO:0000313" key="4">
    <source>
        <dbReference type="Proteomes" id="UP000694621"/>
    </source>
</evidence>
<keyword evidence="1" id="KW-0433">Leucine-rich repeat</keyword>
<organism evidence="3 4">
    <name type="scientific">Astyanax mexicanus</name>
    <name type="common">Blind cave fish</name>
    <name type="synonym">Astyanax fasciatus mexicanus</name>
    <dbReference type="NCBI Taxonomy" id="7994"/>
    <lineage>
        <taxon>Eukaryota</taxon>
        <taxon>Metazoa</taxon>
        <taxon>Chordata</taxon>
        <taxon>Craniata</taxon>
        <taxon>Vertebrata</taxon>
        <taxon>Euteleostomi</taxon>
        <taxon>Actinopterygii</taxon>
        <taxon>Neopterygii</taxon>
        <taxon>Teleostei</taxon>
        <taxon>Ostariophysi</taxon>
        <taxon>Characiformes</taxon>
        <taxon>Characoidei</taxon>
        <taxon>Acestrorhamphidae</taxon>
        <taxon>Acestrorhamphinae</taxon>
        <taxon>Astyanax</taxon>
    </lineage>
</organism>
<dbReference type="AlphaFoldDB" id="A0A8B9KNJ4"/>
<evidence type="ECO:0000256" key="2">
    <source>
        <dbReference type="ARBA" id="ARBA00022737"/>
    </source>
</evidence>
<proteinExistence type="predicted"/>
<dbReference type="Ensembl" id="ENSAMXT00005042699.1">
    <property type="protein sequence ID" value="ENSAMXP00005039213.1"/>
    <property type="gene ID" value="ENSAMXG00005018530.1"/>
</dbReference>
<dbReference type="InterPro" id="IPR032675">
    <property type="entry name" value="LRR_dom_sf"/>
</dbReference>
<dbReference type="Pfam" id="PF13516">
    <property type="entry name" value="LRR_6"/>
    <property type="match status" value="2"/>
</dbReference>
<evidence type="ECO:0000313" key="3">
    <source>
        <dbReference type="Ensembl" id="ENSAMXP00005039213.1"/>
    </source>
</evidence>